<reference evidence="1 2" key="1">
    <citation type="submission" date="2018-06" db="EMBL/GenBank/DDBJ databases">
        <authorList>
            <consortium name="Pathogen Informatics"/>
            <person name="Doyle S."/>
        </authorList>
    </citation>
    <scope>NUCLEOTIDE SEQUENCE [LARGE SCALE GENOMIC DNA]</scope>
    <source>
        <strain evidence="1 2">NCTC11388</strain>
    </source>
</reference>
<evidence type="ECO:0000313" key="2">
    <source>
        <dbReference type="Proteomes" id="UP000254893"/>
    </source>
</evidence>
<name>A0A380CUT8_SPHSI</name>
<dbReference type="AlphaFoldDB" id="A0A380CUT8"/>
<accession>A0A380CUT8</accession>
<protein>
    <submittedName>
        <fullName evidence="1">Uncharacterized protein</fullName>
    </submittedName>
</protein>
<dbReference type="EMBL" id="UGYW01000002">
    <property type="protein sequence ID" value="SUJ29230.1"/>
    <property type="molecule type" value="Genomic_DNA"/>
</dbReference>
<proteinExistence type="predicted"/>
<evidence type="ECO:0000313" key="1">
    <source>
        <dbReference type="EMBL" id="SUJ29230.1"/>
    </source>
</evidence>
<gene>
    <name evidence="1" type="ORF">NCTC11388_04570</name>
</gene>
<dbReference type="Proteomes" id="UP000254893">
    <property type="component" value="Unassembled WGS sequence"/>
</dbReference>
<organism evidence="1 2">
    <name type="scientific">Sphingobacterium spiritivorum</name>
    <name type="common">Flavobacterium spiritivorum</name>
    <dbReference type="NCBI Taxonomy" id="258"/>
    <lineage>
        <taxon>Bacteria</taxon>
        <taxon>Pseudomonadati</taxon>
        <taxon>Bacteroidota</taxon>
        <taxon>Sphingobacteriia</taxon>
        <taxon>Sphingobacteriales</taxon>
        <taxon>Sphingobacteriaceae</taxon>
        <taxon>Sphingobacterium</taxon>
    </lineage>
</organism>
<sequence>MVIKEVYIDLLIRKYFPYTICWSSELLFQLRVEQRDNVFFLSYTIRFHSENKRYNFYFLDFFFNLCSVNLNF</sequence>